<organism evidence="1 2">
    <name type="scientific">Maliponia aquimaris</name>
    <dbReference type="NCBI Taxonomy" id="1673631"/>
    <lineage>
        <taxon>Bacteria</taxon>
        <taxon>Pseudomonadati</taxon>
        <taxon>Pseudomonadota</taxon>
        <taxon>Alphaproteobacteria</taxon>
        <taxon>Rhodobacterales</taxon>
        <taxon>Paracoccaceae</taxon>
        <taxon>Maliponia</taxon>
    </lineage>
</organism>
<evidence type="ECO:0000313" key="1">
    <source>
        <dbReference type="EMBL" id="SMX36595.1"/>
    </source>
</evidence>
<name>A0A238K140_9RHOB</name>
<evidence type="ECO:0000313" key="2">
    <source>
        <dbReference type="Proteomes" id="UP000207598"/>
    </source>
</evidence>
<dbReference type="EMBL" id="FXYF01000002">
    <property type="protein sequence ID" value="SMX36595.1"/>
    <property type="molecule type" value="Genomic_DNA"/>
</dbReference>
<sequence length="169" mass="17938">MIRLSFISVILAAQAAAGQSILEGGPEWRAKRAEVFSQVCMAAAPGFATLDARAESAGLERVKQSWVLAPEAVVNLMAHDGFCSCFLTAGAPDQEAMIAAIHARLMADWGDSYTGLPNGLASVAPFERDGVEAVSILERRKFDGQNWLEARISVFGACPGPDVDAEDAK</sequence>
<gene>
    <name evidence="1" type="ORF">MAA8898_00923</name>
</gene>
<proteinExistence type="predicted"/>
<reference evidence="1 2" key="1">
    <citation type="submission" date="2017-05" db="EMBL/GenBank/DDBJ databases">
        <authorList>
            <person name="Song R."/>
            <person name="Chenine A.L."/>
            <person name="Ruprecht R.M."/>
        </authorList>
    </citation>
    <scope>NUCLEOTIDE SEQUENCE [LARGE SCALE GENOMIC DNA]</scope>
    <source>
        <strain evidence="1 2">CECT 8898</strain>
    </source>
</reference>
<accession>A0A238K140</accession>
<dbReference type="AlphaFoldDB" id="A0A238K140"/>
<dbReference type="Proteomes" id="UP000207598">
    <property type="component" value="Unassembled WGS sequence"/>
</dbReference>
<dbReference type="RefSeq" id="WP_094019782.1">
    <property type="nucleotide sequence ID" value="NZ_FXYF01000002.1"/>
</dbReference>
<dbReference type="OrthoDB" id="7859214at2"/>
<keyword evidence="2" id="KW-1185">Reference proteome</keyword>
<protein>
    <submittedName>
        <fullName evidence="1">Uncharacterized protein</fullName>
    </submittedName>
</protein>